<dbReference type="GeneID" id="89949813"/>
<dbReference type="AlphaFoldDB" id="A0AAN7DBY0"/>
<proteinExistence type="predicted"/>
<reference evidence="1 2" key="1">
    <citation type="submission" date="2022-11" db="EMBL/GenBank/DDBJ databases">
        <title>Mucor velutinosus strain NIH1002 WGS.</title>
        <authorList>
            <person name="Subramanian P."/>
            <person name="Mullikin J.C."/>
            <person name="Segre J.A."/>
            <person name="Zelazny A.M."/>
        </authorList>
    </citation>
    <scope>NUCLEOTIDE SEQUENCE [LARGE SCALE GENOMIC DNA]</scope>
    <source>
        <strain evidence="1 2">NIH1002</strain>
    </source>
</reference>
<dbReference type="EMBL" id="JASEJX010000016">
    <property type="protein sequence ID" value="KAK4514119.1"/>
    <property type="molecule type" value="Genomic_DNA"/>
</dbReference>
<protein>
    <submittedName>
        <fullName evidence="1">Uncharacterized protein</fullName>
    </submittedName>
</protein>
<evidence type="ECO:0000313" key="2">
    <source>
        <dbReference type="Proteomes" id="UP001304243"/>
    </source>
</evidence>
<name>A0AAN7DBY0_9FUNG</name>
<organism evidence="1 2">
    <name type="scientific">Mucor velutinosus</name>
    <dbReference type="NCBI Taxonomy" id="708070"/>
    <lineage>
        <taxon>Eukaryota</taxon>
        <taxon>Fungi</taxon>
        <taxon>Fungi incertae sedis</taxon>
        <taxon>Mucoromycota</taxon>
        <taxon>Mucoromycotina</taxon>
        <taxon>Mucoromycetes</taxon>
        <taxon>Mucorales</taxon>
        <taxon>Mucorineae</taxon>
        <taxon>Mucoraceae</taxon>
        <taxon>Mucor</taxon>
    </lineage>
</organism>
<keyword evidence="2" id="KW-1185">Reference proteome</keyword>
<evidence type="ECO:0000313" key="1">
    <source>
        <dbReference type="EMBL" id="KAK4514119.1"/>
    </source>
</evidence>
<dbReference type="Proteomes" id="UP001304243">
    <property type="component" value="Unassembled WGS sequence"/>
</dbReference>
<sequence>MANNQESEPLSPIDNDLFHSYTRYKLCQLAESTSLWTCSQEKDAMLNILAQFEKIDGNTLRMMVNQIFENSAQTYSFSDTNKEPLGFQEESSGAYHLENLPSPPGTVIAEVFDSEAIQNKPWTTRTITSITRQKRPMVIREPSLAKKSKATDRIIEKLKNLMSRTNLEELGNLTDHVERSKYVILTRMRRVSTSFKFKASTVTANYLLHVSNSFGDPRSPMSMCQMNLIAYRFGKLLEQGRFHSKDGKRKKAELECYQIIKEELNAHGKRIATPVYKYARYAQNVVEAAEKIGVYVLFIPEILTPYALQAISRNNFPILQKCLNVKCAGFKEIARLDHDGNLIMAEMNYSRKHIDKSYRRTKSKFLNSCA</sequence>
<dbReference type="RefSeq" id="XP_064680785.1">
    <property type="nucleotide sequence ID" value="XM_064825408.1"/>
</dbReference>
<comment type="caution">
    <text evidence="1">The sequence shown here is derived from an EMBL/GenBank/DDBJ whole genome shotgun (WGS) entry which is preliminary data.</text>
</comment>
<gene>
    <name evidence="1" type="ORF">ATC70_006127</name>
</gene>
<accession>A0AAN7DBY0</accession>